<dbReference type="Proteomes" id="UP000001396">
    <property type="component" value="Unassembled WGS sequence"/>
</dbReference>
<dbReference type="Pfam" id="PF12796">
    <property type="entry name" value="Ank_2"/>
    <property type="match status" value="1"/>
</dbReference>
<proteinExistence type="predicted"/>
<reference evidence="1 2" key="1">
    <citation type="journal article" date="2011" name="Genome Res.">
        <title>Phylogeny-wide analysis of social amoeba genomes highlights ancient origins for complex intercellular communication.</title>
        <authorList>
            <person name="Heidel A.J."/>
            <person name="Lawal H.M."/>
            <person name="Felder M."/>
            <person name="Schilde C."/>
            <person name="Helps N.R."/>
            <person name="Tunggal B."/>
            <person name="Rivero F."/>
            <person name="John U."/>
            <person name="Schleicher M."/>
            <person name="Eichinger L."/>
            <person name="Platzer M."/>
            <person name="Noegel A.A."/>
            <person name="Schaap P."/>
            <person name="Gloeckner G."/>
        </authorList>
    </citation>
    <scope>NUCLEOTIDE SEQUENCE [LARGE SCALE GENOMIC DNA]</scope>
    <source>
        <strain evidence="2">ATCC 26659 / Pp 5 / PN500</strain>
    </source>
</reference>
<dbReference type="SUPFAM" id="SSF48403">
    <property type="entry name" value="Ankyrin repeat"/>
    <property type="match status" value="1"/>
</dbReference>
<dbReference type="InterPro" id="IPR002110">
    <property type="entry name" value="Ankyrin_rpt"/>
</dbReference>
<dbReference type="RefSeq" id="XP_020427980.1">
    <property type="nucleotide sequence ID" value="XM_020581664.1"/>
</dbReference>
<dbReference type="EMBL" id="ADBJ01000051">
    <property type="protein sequence ID" value="EFA75846.1"/>
    <property type="molecule type" value="Genomic_DNA"/>
</dbReference>
<organism evidence="1 2">
    <name type="scientific">Heterostelium pallidum (strain ATCC 26659 / Pp 5 / PN500)</name>
    <name type="common">Cellular slime mold</name>
    <name type="synonym">Polysphondylium pallidum</name>
    <dbReference type="NCBI Taxonomy" id="670386"/>
    <lineage>
        <taxon>Eukaryota</taxon>
        <taxon>Amoebozoa</taxon>
        <taxon>Evosea</taxon>
        <taxon>Eumycetozoa</taxon>
        <taxon>Dictyostelia</taxon>
        <taxon>Acytosteliales</taxon>
        <taxon>Acytosteliaceae</taxon>
        <taxon>Heterostelium</taxon>
    </lineage>
</organism>
<dbReference type="STRING" id="670386.D3BSA9"/>
<dbReference type="SUPFAM" id="SSF140860">
    <property type="entry name" value="Pseudo ankyrin repeat-like"/>
    <property type="match status" value="1"/>
</dbReference>
<dbReference type="PANTHER" id="PTHR46586:SF4">
    <property type="match status" value="1"/>
</dbReference>
<dbReference type="Gene3D" id="1.25.40.20">
    <property type="entry name" value="Ankyrin repeat-containing domain"/>
    <property type="match status" value="2"/>
</dbReference>
<dbReference type="InParanoid" id="D3BSA9"/>
<name>D3BSA9_HETP5</name>
<protein>
    <recommendedName>
        <fullName evidence="3">Ankyrin repeat protein</fullName>
    </recommendedName>
</protein>
<accession>D3BSA9</accession>
<evidence type="ECO:0000313" key="2">
    <source>
        <dbReference type="Proteomes" id="UP000001396"/>
    </source>
</evidence>
<evidence type="ECO:0000313" key="1">
    <source>
        <dbReference type="EMBL" id="EFA75846.1"/>
    </source>
</evidence>
<gene>
    <name evidence="1" type="ORF">PPL_10901</name>
</gene>
<evidence type="ECO:0008006" key="3">
    <source>
        <dbReference type="Google" id="ProtNLM"/>
    </source>
</evidence>
<dbReference type="InterPro" id="IPR036770">
    <property type="entry name" value="Ankyrin_rpt-contain_sf"/>
</dbReference>
<sequence>MDLLFKRILNSLELRRIIFKSVKDIHDQQTVLSLRCDCTISKFKQLYNESFETAITCGSTIELVEFLHDSFKGEIDYKKRLLYYHYQSNLPLIKFLHENVNGWFESLGTRVMDVAACSSLEVVEFLHFNRSEGCTTDVLDNASKMGRFDIVQFLHSHRTEGCSVVALDSAPSFGSLELVMFLHYNRSEGCTTKAVDNAADNGYLEKVRFLIENRTEGFTNDAIYYSAIYGHLEVLKYLMANISETLEISLTSSLLGQCKQPVFQYLIENTSASQVISSSTMDCVANTGDLEFIKYLHFNRSEGCSSDSLHNAAVNGHLQVVKFLNENRTEGCKSNTMSLTASNGHFETFKYLMEFSRFNQRCSESVIDYFANYKDTTALQWLKDNTTLKCTVFAYRNAIESGNLATLQWVRENTTHPIPLFAMDCAASPNRNNLSILKYIHDNGGKCTKNAMNLASSLPIITFLHYNRSEGCSSKAMYRAISNDNVPIIKFLDKNTTDHLNTSYIELNDEKTFDFLARRELIKQIKI</sequence>
<dbReference type="AlphaFoldDB" id="D3BSA9"/>
<dbReference type="PANTHER" id="PTHR46586">
    <property type="entry name" value="ANKYRIN REPEAT-CONTAINING PROTEIN"/>
    <property type="match status" value="1"/>
</dbReference>
<dbReference type="InterPro" id="IPR052050">
    <property type="entry name" value="SecEffector_AnkRepeat"/>
</dbReference>
<dbReference type="Pfam" id="PF13637">
    <property type="entry name" value="Ank_4"/>
    <property type="match status" value="1"/>
</dbReference>
<dbReference type="GeneID" id="31366370"/>
<comment type="caution">
    <text evidence="1">The sequence shown here is derived from an EMBL/GenBank/DDBJ whole genome shotgun (WGS) entry which is preliminary data.</text>
</comment>
<keyword evidence="2" id="KW-1185">Reference proteome</keyword>